<dbReference type="Pfam" id="PF01754">
    <property type="entry name" value="zf-A20"/>
    <property type="match status" value="1"/>
</dbReference>
<dbReference type="GO" id="GO:0043161">
    <property type="term" value="P:proteasome-mediated ubiquitin-dependent protein catabolic process"/>
    <property type="evidence" value="ECO:0007669"/>
    <property type="project" value="TreeGrafter"/>
</dbReference>
<protein>
    <recommendedName>
        <fullName evidence="10">Zinc finger protein</fullName>
    </recommendedName>
</protein>
<dbReference type="FunFam" id="4.10.1110.10:FF:000001">
    <property type="entry name" value="Zinc finger AN1-type containing 6"/>
    <property type="match status" value="1"/>
</dbReference>
<evidence type="ECO:0000313" key="8">
    <source>
        <dbReference type="EMBL" id="KAK7264430.1"/>
    </source>
</evidence>
<keyword evidence="9" id="KW-1185">Reference proteome</keyword>
<evidence type="ECO:0000259" key="6">
    <source>
        <dbReference type="PROSITE" id="PS51036"/>
    </source>
</evidence>
<reference evidence="8 9" key="1">
    <citation type="submission" date="2024-01" db="EMBL/GenBank/DDBJ databases">
        <title>The genomes of 5 underutilized Papilionoideae crops provide insights into root nodulation and disease resistance.</title>
        <authorList>
            <person name="Yuan L."/>
        </authorList>
    </citation>
    <scope>NUCLEOTIDE SEQUENCE [LARGE SCALE GENOMIC DNA]</scope>
    <source>
        <strain evidence="8">LY-2023</strain>
        <tissue evidence="8">Leaf</tissue>
    </source>
</reference>
<comment type="caution">
    <text evidence="8">The sequence shown here is derived from an EMBL/GenBank/DDBJ whole genome shotgun (WGS) entry which is preliminary data.</text>
</comment>
<evidence type="ECO:0000256" key="4">
    <source>
        <dbReference type="ARBA" id="ARBA00022833"/>
    </source>
</evidence>
<dbReference type="SUPFAM" id="SSF57716">
    <property type="entry name" value="Glucocorticoid receptor-like (DNA-binding domain)"/>
    <property type="match status" value="1"/>
</dbReference>
<dbReference type="InterPro" id="IPR050652">
    <property type="entry name" value="AN1_A20_ZnFinger"/>
</dbReference>
<gene>
    <name evidence="8" type="ORF">RJT34_32039</name>
</gene>
<dbReference type="SMART" id="SM00259">
    <property type="entry name" value="ZnF_A20"/>
    <property type="match status" value="1"/>
</dbReference>
<evidence type="ECO:0000256" key="5">
    <source>
        <dbReference type="PROSITE-ProRule" id="PRU00449"/>
    </source>
</evidence>
<dbReference type="Pfam" id="PF01428">
    <property type="entry name" value="zf-AN1"/>
    <property type="match status" value="1"/>
</dbReference>
<evidence type="ECO:0000259" key="7">
    <source>
        <dbReference type="PROSITE" id="PS51039"/>
    </source>
</evidence>
<evidence type="ECO:0000313" key="9">
    <source>
        <dbReference type="Proteomes" id="UP001359559"/>
    </source>
</evidence>
<dbReference type="Gene3D" id="1.20.5.4770">
    <property type="match status" value="1"/>
</dbReference>
<evidence type="ECO:0000256" key="3">
    <source>
        <dbReference type="ARBA" id="ARBA00022771"/>
    </source>
</evidence>
<dbReference type="PROSITE" id="PS51036">
    <property type="entry name" value="ZF_A20"/>
    <property type="match status" value="1"/>
</dbReference>
<organism evidence="8 9">
    <name type="scientific">Clitoria ternatea</name>
    <name type="common">Butterfly pea</name>
    <dbReference type="NCBI Taxonomy" id="43366"/>
    <lineage>
        <taxon>Eukaryota</taxon>
        <taxon>Viridiplantae</taxon>
        <taxon>Streptophyta</taxon>
        <taxon>Embryophyta</taxon>
        <taxon>Tracheophyta</taxon>
        <taxon>Spermatophyta</taxon>
        <taxon>Magnoliopsida</taxon>
        <taxon>eudicotyledons</taxon>
        <taxon>Gunneridae</taxon>
        <taxon>Pentapetalae</taxon>
        <taxon>rosids</taxon>
        <taxon>fabids</taxon>
        <taxon>Fabales</taxon>
        <taxon>Fabaceae</taxon>
        <taxon>Papilionoideae</taxon>
        <taxon>50 kb inversion clade</taxon>
        <taxon>NPAAA clade</taxon>
        <taxon>indigoferoid/millettioid clade</taxon>
        <taxon>Phaseoleae</taxon>
        <taxon>Clitoria</taxon>
    </lineage>
</organism>
<evidence type="ECO:0000256" key="2">
    <source>
        <dbReference type="ARBA" id="ARBA00022723"/>
    </source>
</evidence>
<dbReference type="EMBL" id="JAYKXN010000008">
    <property type="protein sequence ID" value="KAK7264430.1"/>
    <property type="molecule type" value="Genomic_DNA"/>
</dbReference>
<dbReference type="InterPro" id="IPR000058">
    <property type="entry name" value="Znf_AN1"/>
</dbReference>
<dbReference type="Gene3D" id="4.10.1110.10">
    <property type="entry name" value="AN1-like Zinc finger"/>
    <property type="match status" value="1"/>
</dbReference>
<dbReference type="InterPro" id="IPR002653">
    <property type="entry name" value="Znf_A20"/>
</dbReference>
<dbReference type="PANTHER" id="PTHR10634:SF116">
    <property type="entry name" value="ZINC FINGER A20 AND AN1 DOMAIN-CONTAINING STRESS-ASSOCIATED PROTEIN 1"/>
    <property type="match status" value="1"/>
</dbReference>
<dbReference type="SMART" id="SM00154">
    <property type="entry name" value="ZnF_AN1"/>
    <property type="match status" value="1"/>
</dbReference>
<sequence length="156" mass="16725">MGSQQNNGTSYPPSEPKPCANNCGFFGVSGTQNLCSKCYKELCGREARATTTTKDASEKTLLCPNDNVFVAAPLCRGSVVAETAKASSSSSKVANRCKSCNKKVGLTGFVCKCGVTFCGTHRYPEKHQCSYDYKAAGRDAISKDNPIVKADKVQRF</sequence>
<proteinExistence type="predicted"/>
<name>A0AAN9I5I7_CLITE</name>
<evidence type="ECO:0008006" key="10">
    <source>
        <dbReference type="Google" id="ProtNLM"/>
    </source>
</evidence>
<feature type="domain" description="A20-type" evidence="6">
    <location>
        <begin position="13"/>
        <end position="47"/>
    </location>
</feature>
<dbReference type="Proteomes" id="UP001359559">
    <property type="component" value="Unassembled WGS sequence"/>
</dbReference>
<dbReference type="AlphaFoldDB" id="A0AAN9I5I7"/>
<dbReference type="SUPFAM" id="SSF118310">
    <property type="entry name" value="AN1-like Zinc finger"/>
    <property type="match status" value="1"/>
</dbReference>
<dbReference type="GO" id="GO:0003677">
    <property type="term" value="F:DNA binding"/>
    <property type="evidence" value="ECO:0007669"/>
    <property type="project" value="InterPro"/>
</dbReference>
<dbReference type="PANTHER" id="PTHR10634">
    <property type="entry name" value="AN1-TYPE ZINC FINGER PROTEIN"/>
    <property type="match status" value="1"/>
</dbReference>
<feature type="domain" description="AN1-type" evidence="7">
    <location>
        <begin position="91"/>
        <end position="137"/>
    </location>
</feature>
<dbReference type="PROSITE" id="PS51039">
    <property type="entry name" value="ZF_AN1"/>
    <property type="match status" value="1"/>
</dbReference>
<accession>A0AAN9I5I7</accession>
<comment type="function">
    <text evidence="1">May be involved in environmental stress response.</text>
</comment>
<keyword evidence="3 5" id="KW-0863">Zinc-finger</keyword>
<keyword evidence="2" id="KW-0479">Metal-binding</keyword>
<dbReference type="GO" id="GO:0008270">
    <property type="term" value="F:zinc ion binding"/>
    <property type="evidence" value="ECO:0007669"/>
    <property type="project" value="UniProtKB-KW"/>
</dbReference>
<keyword evidence="4" id="KW-0862">Zinc</keyword>
<dbReference type="InterPro" id="IPR035896">
    <property type="entry name" value="AN1-like_Znf"/>
</dbReference>
<evidence type="ECO:0000256" key="1">
    <source>
        <dbReference type="ARBA" id="ARBA00003732"/>
    </source>
</evidence>